<dbReference type="GO" id="GO:0003881">
    <property type="term" value="F:CDP-diacylglycerol-inositol 3-phosphatidyltransferase activity"/>
    <property type="evidence" value="ECO:0007669"/>
    <property type="project" value="UniProtKB-EC"/>
</dbReference>
<dbReference type="PANTHER" id="PTHR15362:SF4">
    <property type="entry name" value="CDP-DIACYLGLYCEROL--INOSITOL 3-PHOSPHATIDYLTRANSFERASE"/>
    <property type="match status" value="1"/>
</dbReference>
<name>A0A8H5EXC5_9AGAR</name>
<evidence type="ECO:0000256" key="3">
    <source>
        <dbReference type="ARBA" id="ARBA00004141"/>
    </source>
</evidence>
<dbReference type="PROSITE" id="PS00379">
    <property type="entry name" value="CDP_ALCOHOL_P_TRANSF"/>
    <property type="match status" value="1"/>
</dbReference>
<evidence type="ECO:0000313" key="24">
    <source>
        <dbReference type="Proteomes" id="UP000541558"/>
    </source>
</evidence>
<accession>A0A8H5EXC5</accession>
<evidence type="ECO:0000256" key="17">
    <source>
        <dbReference type="ARBA" id="ARBA00023264"/>
    </source>
</evidence>
<dbReference type="Pfam" id="PF01066">
    <property type="entry name" value="CDP-OH_P_transf"/>
    <property type="match status" value="1"/>
</dbReference>
<dbReference type="GO" id="GO:0016192">
    <property type="term" value="P:vesicle-mediated transport"/>
    <property type="evidence" value="ECO:0007669"/>
    <property type="project" value="InterPro"/>
</dbReference>
<sequence length="576" mass="63943">MSTIDRLAAARRQKEQDIELSRLNNPSYASQGGSTLRSPPPPPSGTGPSSFLTEVSSVEQDIQRLHSNVSAISTTRIHYLTSVDGNGEEDNEKLENLTYESRQLTQSIKRRIEQLERQAPLQDSQIRRNQIGLLRKHFLEAIQNYQQVEHEGDMRSRQQISKQLHIVKPDTTPEEVQAFIDGGHQQVFAEALTTSTRYGESRLAYKEVQDRQQDLRRMEKTLAELAQLFNDMAILVEQQDTVVEAVEQTAVDIESNTKGARVDCAAVCGSSAAFCASAFAKPPSDHGLIRSMVSFVRASEVGIDVVPSLILPASVAVMTKGNSNSRRRRASLDLVDAKQAVDLATAQRENVFLFVPNLIGYCRVILAGLALHYMSYHPKYCTLAYGISCLLDAVDGHAARALNQTSKFGAVLDMVTDRQGYPSRTCTTSCLLCYLASAYPPYAIVFQFLIALDFSSHYMHMYSSLVTGSRSHKLVTSDVSRILWLYYNDSRTLFAFCAGNELFFVALYLMKWSTTPIGLSGSLDTLSYPQVIALVTFPIFLGKNIINVVQLWKASKILVGVDLAEREQARLAGKSS</sequence>
<dbReference type="SMART" id="SM00397">
    <property type="entry name" value="t_SNARE"/>
    <property type="match status" value="1"/>
</dbReference>
<dbReference type="EMBL" id="JAACJK010000220">
    <property type="protein sequence ID" value="KAF5315762.1"/>
    <property type="molecule type" value="Genomic_DNA"/>
</dbReference>
<comment type="subcellular location">
    <subcellularLocation>
        <location evidence="3">Membrane</location>
        <topology evidence="3">Multi-pass membrane protein</topology>
    </subcellularLocation>
</comment>
<dbReference type="OrthoDB" id="10251079at2759"/>
<dbReference type="SUPFAM" id="SSF47661">
    <property type="entry name" value="t-snare proteins"/>
    <property type="match status" value="1"/>
</dbReference>
<keyword evidence="13" id="KW-0443">Lipid metabolism</keyword>
<dbReference type="SMART" id="SM00503">
    <property type="entry name" value="SynN"/>
    <property type="match status" value="1"/>
</dbReference>
<keyword evidence="11" id="KW-0460">Magnesium</keyword>
<dbReference type="GO" id="GO:0005484">
    <property type="term" value="F:SNAP receptor activity"/>
    <property type="evidence" value="ECO:0007669"/>
    <property type="project" value="InterPro"/>
</dbReference>
<gene>
    <name evidence="23" type="ORF">D9611_004623</name>
</gene>
<dbReference type="GO" id="GO:0046872">
    <property type="term" value="F:metal ion binding"/>
    <property type="evidence" value="ECO:0007669"/>
    <property type="project" value="UniProtKB-KW"/>
</dbReference>
<evidence type="ECO:0000259" key="22">
    <source>
        <dbReference type="PROSITE" id="PS50192"/>
    </source>
</evidence>
<evidence type="ECO:0000256" key="2">
    <source>
        <dbReference type="ARBA" id="ARBA00001946"/>
    </source>
</evidence>
<evidence type="ECO:0000256" key="13">
    <source>
        <dbReference type="ARBA" id="ARBA00023098"/>
    </source>
</evidence>
<keyword evidence="9 21" id="KW-0812">Transmembrane</keyword>
<dbReference type="GO" id="GO:0006661">
    <property type="term" value="P:phosphatidylinositol biosynthetic process"/>
    <property type="evidence" value="ECO:0007669"/>
    <property type="project" value="TreeGrafter"/>
</dbReference>
<dbReference type="PANTHER" id="PTHR15362">
    <property type="entry name" value="PHOSPHATIDYLINOSITOL SYNTHASE"/>
    <property type="match status" value="1"/>
</dbReference>
<evidence type="ECO:0000256" key="1">
    <source>
        <dbReference type="ARBA" id="ARBA00001936"/>
    </source>
</evidence>
<dbReference type="InterPro" id="IPR010989">
    <property type="entry name" value="SNARE"/>
</dbReference>
<evidence type="ECO:0000256" key="10">
    <source>
        <dbReference type="ARBA" id="ARBA00022723"/>
    </source>
</evidence>
<dbReference type="GO" id="GO:0005794">
    <property type="term" value="C:Golgi apparatus"/>
    <property type="evidence" value="ECO:0007669"/>
    <property type="project" value="TreeGrafter"/>
</dbReference>
<keyword evidence="17" id="KW-1208">Phospholipid metabolism</keyword>
<dbReference type="AlphaFoldDB" id="A0A8H5EXC5"/>
<feature type="transmembrane region" description="Helical" evidence="21">
    <location>
        <begin position="493"/>
        <end position="510"/>
    </location>
</feature>
<evidence type="ECO:0000256" key="8">
    <source>
        <dbReference type="ARBA" id="ARBA00022679"/>
    </source>
</evidence>
<evidence type="ECO:0000256" key="7">
    <source>
        <dbReference type="ARBA" id="ARBA00022516"/>
    </source>
</evidence>
<dbReference type="Proteomes" id="UP000541558">
    <property type="component" value="Unassembled WGS sequence"/>
</dbReference>
<evidence type="ECO:0000256" key="15">
    <source>
        <dbReference type="ARBA" id="ARBA00023209"/>
    </source>
</evidence>
<dbReference type="CDD" id="cd15849">
    <property type="entry name" value="SNARE_Sso1"/>
    <property type="match status" value="1"/>
</dbReference>
<comment type="similarity">
    <text evidence="4 19">Belongs to the syntaxin family.</text>
</comment>
<keyword evidence="10" id="KW-0479">Metal-binding</keyword>
<dbReference type="InterPro" id="IPR006012">
    <property type="entry name" value="Syntaxin/epimorphin_CS"/>
</dbReference>
<dbReference type="EC" id="2.7.8.11" evidence="6"/>
<dbReference type="GO" id="GO:0006886">
    <property type="term" value="P:intracellular protein transport"/>
    <property type="evidence" value="ECO:0007669"/>
    <property type="project" value="InterPro"/>
</dbReference>
<evidence type="ECO:0000256" key="5">
    <source>
        <dbReference type="ARBA" id="ARBA00010441"/>
    </source>
</evidence>
<dbReference type="InterPro" id="IPR048254">
    <property type="entry name" value="CDP_ALCOHOL_P_TRANSF_CS"/>
</dbReference>
<dbReference type="GO" id="GO:0016020">
    <property type="term" value="C:membrane"/>
    <property type="evidence" value="ECO:0007669"/>
    <property type="project" value="UniProtKB-SubCell"/>
</dbReference>
<comment type="similarity">
    <text evidence="5 18">Belongs to the CDP-alcohol phosphatidyltransferase class-I family.</text>
</comment>
<feature type="domain" description="T-SNARE coiled-coil homology" evidence="22">
    <location>
        <begin position="205"/>
        <end position="267"/>
    </location>
</feature>
<evidence type="ECO:0000256" key="9">
    <source>
        <dbReference type="ARBA" id="ARBA00022692"/>
    </source>
</evidence>
<dbReference type="InterPro" id="IPR043130">
    <property type="entry name" value="CDP-OH_PTrfase_TM_dom"/>
</dbReference>
<dbReference type="PROSITE" id="PS50192">
    <property type="entry name" value="T_SNARE"/>
    <property type="match status" value="1"/>
</dbReference>
<feature type="region of interest" description="Disordered" evidence="20">
    <location>
        <begin position="1"/>
        <end position="50"/>
    </location>
</feature>
<evidence type="ECO:0000256" key="14">
    <source>
        <dbReference type="ARBA" id="ARBA00023136"/>
    </source>
</evidence>
<proteinExistence type="inferred from homology"/>
<comment type="caution">
    <text evidence="23">The sequence shown here is derived from an EMBL/GenBank/DDBJ whole genome shotgun (WGS) entry which is preliminary data.</text>
</comment>
<evidence type="ECO:0000313" key="23">
    <source>
        <dbReference type="EMBL" id="KAF5315762.1"/>
    </source>
</evidence>
<keyword evidence="15" id="KW-0594">Phospholipid biosynthesis</keyword>
<dbReference type="PROSITE" id="PS00914">
    <property type="entry name" value="SYNTAXIN"/>
    <property type="match status" value="1"/>
</dbReference>
<evidence type="ECO:0000256" key="21">
    <source>
        <dbReference type="SAM" id="Phobius"/>
    </source>
</evidence>
<evidence type="ECO:0000256" key="12">
    <source>
        <dbReference type="ARBA" id="ARBA00022989"/>
    </source>
</evidence>
<evidence type="ECO:0000256" key="6">
    <source>
        <dbReference type="ARBA" id="ARBA00013212"/>
    </source>
</evidence>
<dbReference type="Gene3D" id="1.20.58.70">
    <property type="match status" value="1"/>
</dbReference>
<keyword evidence="12 21" id="KW-1133">Transmembrane helix</keyword>
<comment type="cofactor">
    <cofactor evidence="2">
        <name>Mg(2+)</name>
        <dbReference type="ChEBI" id="CHEBI:18420"/>
    </cofactor>
</comment>
<evidence type="ECO:0000256" key="20">
    <source>
        <dbReference type="SAM" id="MobiDB-lite"/>
    </source>
</evidence>
<evidence type="ECO:0000256" key="19">
    <source>
        <dbReference type="RuleBase" id="RU003858"/>
    </source>
</evidence>
<keyword evidence="14 21" id="KW-0472">Membrane</keyword>
<dbReference type="FunFam" id="1.20.120.1760:FF:000003">
    <property type="entry name" value="CDP-diacylglycerol--inositol 3-phosphatidyltransferase"/>
    <property type="match status" value="1"/>
</dbReference>
<feature type="transmembrane region" description="Helical" evidence="21">
    <location>
        <begin position="434"/>
        <end position="454"/>
    </location>
</feature>
<evidence type="ECO:0000256" key="4">
    <source>
        <dbReference type="ARBA" id="ARBA00009063"/>
    </source>
</evidence>
<evidence type="ECO:0000256" key="11">
    <source>
        <dbReference type="ARBA" id="ARBA00022842"/>
    </source>
</evidence>
<protein>
    <recommendedName>
        <fullName evidence="6">CDP-diacylglycerol--inositol 3-phosphatidyltransferase</fullName>
        <ecNumber evidence="6">2.7.8.11</ecNumber>
    </recommendedName>
</protein>
<dbReference type="InterPro" id="IPR006011">
    <property type="entry name" value="Syntaxin_N"/>
</dbReference>
<evidence type="ECO:0000256" key="18">
    <source>
        <dbReference type="RuleBase" id="RU003750"/>
    </source>
</evidence>
<dbReference type="InterPro" id="IPR000727">
    <property type="entry name" value="T_SNARE_dom"/>
</dbReference>
<dbReference type="InterPro" id="IPR000462">
    <property type="entry name" value="CDP-OH_P_trans"/>
</dbReference>
<comment type="cofactor">
    <cofactor evidence="1">
        <name>Mn(2+)</name>
        <dbReference type="ChEBI" id="CHEBI:29035"/>
    </cofactor>
</comment>
<evidence type="ECO:0000256" key="16">
    <source>
        <dbReference type="ARBA" id="ARBA00023211"/>
    </source>
</evidence>
<keyword evidence="24" id="KW-1185">Reference proteome</keyword>
<feature type="compositionally biased region" description="Polar residues" evidence="20">
    <location>
        <begin position="22"/>
        <end position="31"/>
    </location>
</feature>
<dbReference type="Gene3D" id="1.20.120.1760">
    <property type="match status" value="1"/>
</dbReference>
<keyword evidence="7" id="KW-0444">Lipid biosynthesis</keyword>
<organism evidence="23 24">
    <name type="scientific">Ephemerocybe angulata</name>
    <dbReference type="NCBI Taxonomy" id="980116"/>
    <lineage>
        <taxon>Eukaryota</taxon>
        <taxon>Fungi</taxon>
        <taxon>Dikarya</taxon>
        <taxon>Basidiomycota</taxon>
        <taxon>Agaricomycotina</taxon>
        <taxon>Agaricomycetes</taxon>
        <taxon>Agaricomycetidae</taxon>
        <taxon>Agaricales</taxon>
        <taxon>Agaricineae</taxon>
        <taxon>Psathyrellaceae</taxon>
        <taxon>Ephemerocybe</taxon>
    </lineage>
</organism>
<dbReference type="Pfam" id="PF00804">
    <property type="entry name" value="Syntaxin"/>
    <property type="match status" value="1"/>
</dbReference>
<reference evidence="23 24" key="1">
    <citation type="journal article" date="2020" name="ISME J.">
        <title>Uncovering the hidden diversity of litter-decomposition mechanisms in mushroom-forming fungi.</title>
        <authorList>
            <person name="Floudas D."/>
            <person name="Bentzer J."/>
            <person name="Ahren D."/>
            <person name="Johansson T."/>
            <person name="Persson P."/>
            <person name="Tunlid A."/>
        </authorList>
    </citation>
    <scope>NUCLEOTIDE SEQUENCE [LARGE SCALE GENOMIC DNA]</scope>
    <source>
        <strain evidence="23 24">CBS 175.51</strain>
    </source>
</reference>
<keyword evidence="8 18" id="KW-0808">Transferase</keyword>
<keyword evidence="16" id="KW-0464">Manganese</keyword>